<gene>
    <name evidence="3" type="ORF">BU26DRAFT_543381</name>
</gene>
<dbReference type="EMBL" id="ML987204">
    <property type="protein sequence ID" value="KAF2243982.1"/>
    <property type="molecule type" value="Genomic_DNA"/>
</dbReference>
<evidence type="ECO:0000259" key="2">
    <source>
        <dbReference type="Pfam" id="PF00171"/>
    </source>
</evidence>
<dbReference type="PANTHER" id="PTHR43353:SF5">
    <property type="entry name" value="SUCCINATE-SEMIALDEHYDE DEHYDROGENASE, MITOCHONDRIAL"/>
    <property type="match status" value="1"/>
</dbReference>
<organism evidence="3 4">
    <name type="scientific">Trematosphaeria pertusa</name>
    <dbReference type="NCBI Taxonomy" id="390896"/>
    <lineage>
        <taxon>Eukaryota</taxon>
        <taxon>Fungi</taxon>
        <taxon>Dikarya</taxon>
        <taxon>Ascomycota</taxon>
        <taxon>Pezizomycotina</taxon>
        <taxon>Dothideomycetes</taxon>
        <taxon>Pleosporomycetidae</taxon>
        <taxon>Pleosporales</taxon>
        <taxon>Massarineae</taxon>
        <taxon>Trematosphaeriaceae</taxon>
        <taxon>Trematosphaeria</taxon>
    </lineage>
</organism>
<dbReference type="Gene3D" id="3.40.309.10">
    <property type="entry name" value="Aldehyde Dehydrogenase, Chain A, domain 2"/>
    <property type="match status" value="1"/>
</dbReference>
<dbReference type="GeneID" id="54585019"/>
<dbReference type="OrthoDB" id="310895at2759"/>
<dbReference type="InterPro" id="IPR016163">
    <property type="entry name" value="Ald_DH_C"/>
</dbReference>
<dbReference type="Pfam" id="PF00171">
    <property type="entry name" value="Aldedh"/>
    <property type="match status" value="1"/>
</dbReference>
<keyword evidence="4" id="KW-1185">Reference proteome</keyword>
<dbReference type="PANTHER" id="PTHR43353">
    <property type="entry name" value="SUCCINATE-SEMIALDEHYDE DEHYDROGENASE, MITOCHONDRIAL"/>
    <property type="match status" value="1"/>
</dbReference>
<protein>
    <submittedName>
        <fullName evidence="3">Aldehyde dehydrogenase</fullName>
    </submittedName>
</protein>
<name>A0A6A6I1Y1_9PLEO</name>
<dbReference type="InterPro" id="IPR050740">
    <property type="entry name" value="Aldehyde_DH_Superfamily"/>
</dbReference>
<feature type="domain" description="Aldehyde dehydrogenase" evidence="2">
    <location>
        <begin position="44"/>
        <end position="475"/>
    </location>
</feature>
<dbReference type="AlphaFoldDB" id="A0A6A6I1Y1"/>
<sequence>MAPAFNLVSPVNDKLDWVFLVDGKVYQSEEKPAGVATPIVTQDSPEQNITMGKFEMSSQDLAMKALDAAEKTYNFGRGEWSSMATEKRCEHMAKFAEALEARVDEIADLLIWEIGKTAKDAKDEVVRTVAFIRATIDEAKALADSESKWQEKKGILCQIRHLPYGTVLASSPFNYPLTEAYTTSIPALLMGNSVIVRAPRNGATPHFPTLGLFAEHFPAGTIQFLAGSGREVMGALIQTGHIDGVAFIGTASSAAGLFKGAPNPQKLHIMYKGEAKDTAIILPDADLEVAVSRCASGMTSFNGQRCTAIKMIWVHDSLAENFTKQLAESIDALKLGMPWEGGVKITPLCEDTKPSYIKELIEDAVSKGAHIVNNGGKCYKSLCTHTIVGPVTEDMRIWHEEQFGPPTPSEYGLQSAVFGYDEKLLGQVVDALSPNVGRLNINGPDQRGPDVFPFTGRGNSALGILNAPEGLKHFSIPTMIATKSDDERNAQTTKKLNAGSSCSVVYGAE</sequence>
<dbReference type="InterPro" id="IPR016161">
    <property type="entry name" value="Ald_DH/histidinol_DH"/>
</dbReference>
<keyword evidence="1" id="KW-0560">Oxidoreductase</keyword>
<dbReference type="InterPro" id="IPR015590">
    <property type="entry name" value="Aldehyde_DH_dom"/>
</dbReference>
<dbReference type="SUPFAM" id="SSF53720">
    <property type="entry name" value="ALDH-like"/>
    <property type="match status" value="1"/>
</dbReference>
<dbReference type="InterPro" id="IPR016162">
    <property type="entry name" value="Ald_DH_N"/>
</dbReference>
<proteinExistence type="predicted"/>
<reference evidence="3" key="1">
    <citation type="journal article" date="2020" name="Stud. Mycol.">
        <title>101 Dothideomycetes genomes: a test case for predicting lifestyles and emergence of pathogens.</title>
        <authorList>
            <person name="Haridas S."/>
            <person name="Albert R."/>
            <person name="Binder M."/>
            <person name="Bloem J."/>
            <person name="Labutti K."/>
            <person name="Salamov A."/>
            <person name="Andreopoulos B."/>
            <person name="Baker S."/>
            <person name="Barry K."/>
            <person name="Bills G."/>
            <person name="Bluhm B."/>
            <person name="Cannon C."/>
            <person name="Castanera R."/>
            <person name="Culley D."/>
            <person name="Daum C."/>
            <person name="Ezra D."/>
            <person name="Gonzalez J."/>
            <person name="Henrissat B."/>
            <person name="Kuo A."/>
            <person name="Liang C."/>
            <person name="Lipzen A."/>
            <person name="Lutzoni F."/>
            <person name="Magnuson J."/>
            <person name="Mondo S."/>
            <person name="Nolan M."/>
            <person name="Ohm R."/>
            <person name="Pangilinan J."/>
            <person name="Park H.-J."/>
            <person name="Ramirez L."/>
            <person name="Alfaro M."/>
            <person name="Sun H."/>
            <person name="Tritt A."/>
            <person name="Yoshinaga Y."/>
            <person name="Zwiers L.-H."/>
            <person name="Turgeon B."/>
            <person name="Goodwin S."/>
            <person name="Spatafora J."/>
            <person name="Crous P."/>
            <person name="Grigoriev I."/>
        </authorList>
    </citation>
    <scope>NUCLEOTIDE SEQUENCE</scope>
    <source>
        <strain evidence="3">CBS 122368</strain>
    </source>
</reference>
<accession>A0A6A6I1Y1</accession>
<dbReference type="Gene3D" id="3.40.605.10">
    <property type="entry name" value="Aldehyde Dehydrogenase, Chain A, domain 1"/>
    <property type="match status" value="1"/>
</dbReference>
<evidence type="ECO:0000256" key="1">
    <source>
        <dbReference type="ARBA" id="ARBA00023002"/>
    </source>
</evidence>
<dbReference type="RefSeq" id="XP_033678986.1">
    <property type="nucleotide sequence ID" value="XM_033831689.1"/>
</dbReference>
<evidence type="ECO:0000313" key="3">
    <source>
        <dbReference type="EMBL" id="KAF2243982.1"/>
    </source>
</evidence>
<dbReference type="Proteomes" id="UP000800094">
    <property type="component" value="Unassembled WGS sequence"/>
</dbReference>
<evidence type="ECO:0000313" key="4">
    <source>
        <dbReference type="Proteomes" id="UP000800094"/>
    </source>
</evidence>
<dbReference type="GO" id="GO:0016620">
    <property type="term" value="F:oxidoreductase activity, acting on the aldehyde or oxo group of donors, NAD or NADP as acceptor"/>
    <property type="evidence" value="ECO:0007669"/>
    <property type="project" value="InterPro"/>
</dbReference>